<dbReference type="AlphaFoldDB" id="A0AA46AGB3"/>
<evidence type="ECO:0000313" key="3">
    <source>
        <dbReference type="Proteomes" id="UP001157946"/>
    </source>
</evidence>
<name>A0AA46AGB3_9BACL</name>
<reference evidence="2" key="1">
    <citation type="submission" date="2017-05" db="EMBL/GenBank/DDBJ databases">
        <authorList>
            <person name="Varghese N."/>
            <person name="Submissions S."/>
        </authorList>
    </citation>
    <scope>NUCLEOTIDE SEQUENCE</scope>
    <source>
        <strain evidence="2">DSM 45262</strain>
    </source>
</reference>
<sequence>MVKARLLETQFPCLNHPGCASPMGKRAGKFVGSIARALRHSLTFLGVSTIRKGDEREPKSLPCTHRSKRRSPKVRLGLEKSQPFSLW</sequence>
<accession>A0AA46AGB3</accession>
<evidence type="ECO:0000313" key="2">
    <source>
        <dbReference type="EMBL" id="SMP25708.1"/>
    </source>
</evidence>
<dbReference type="EMBL" id="FXTU01000005">
    <property type="protein sequence ID" value="SMP25708.1"/>
    <property type="molecule type" value="Genomic_DNA"/>
</dbReference>
<organism evidence="2 3">
    <name type="scientific">Laceyella tengchongensis</name>
    <dbReference type="NCBI Taxonomy" id="574699"/>
    <lineage>
        <taxon>Bacteria</taxon>
        <taxon>Bacillati</taxon>
        <taxon>Bacillota</taxon>
        <taxon>Bacilli</taxon>
        <taxon>Bacillales</taxon>
        <taxon>Thermoactinomycetaceae</taxon>
        <taxon>Laceyella</taxon>
    </lineage>
</organism>
<protein>
    <submittedName>
        <fullName evidence="2">Uncharacterized protein</fullName>
    </submittedName>
</protein>
<comment type="caution">
    <text evidence="2">The sequence shown here is derived from an EMBL/GenBank/DDBJ whole genome shotgun (WGS) entry which is preliminary data.</text>
</comment>
<evidence type="ECO:0000256" key="1">
    <source>
        <dbReference type="SAM" id="MobiDB-lite"/>
    </source>
</evidence>
<proteinExistence type="predicted"/>
<keyword evidence="3" id="KW-1185">Reference proteome</keyword>
<dbReference type="Proteomes" id="UP001157946">
    <property type="component" value="Unassembled WGS sequence"/>
</dbReference>
<gene>
    <name evidence="2" type="ORF">SAMN06265361_10561</name>
</gene>
<feature type="region of interest" description="Disordered" evidence="1">
    <location>
        <begin position="53"/>
        <end position="87"/>
    </location>
</feature>